<organism evidence="2 3">
    <name type="scientific">Mycena pura</name>
    <dbReference type="NCBI Taxonomy" id="153505"/>
    <lineage>
        <taxon>Eukaryota</taxon>
        <taxon>Fungi</taxon>
        <taxon>Dikarya</taxon>
        <taxon>Basidiomycota</taxon>
        <taxon>Agaricomycotina</taxon>
        <taxon>Agaricomycetes</taxon>
        <taxon>Agaricomycetidae</taxon>
        <taxon>Agaricales</taxon>
        <taxon>Marasmiineae</taxon>
        <taxon>Mycenaceae</taxon>
        <taxon>Mycena</taxon>
    </lineage>
</organism>
<keyword evidence="3" id="KW-1185">Reference proteome</keyword>
<comment type="caution">
    <text evidence="2">The sequence shown here is derived from an EMBL/GenBank/DDBJ whole genome shotgun (WGS) entry which is preliminary data.</text>
</comment>
<feature type="compositionally biased region" description="Basic and acidic residues" evidence="1">
    <location>
        <begin position="1103"/>
        <end position="1113"/>
    </location>
</feature>
<dbReference type="EMBL" id="JARJCW010000008">
    <property type="protein sequence ID" value="KAJ7221664.1"/>
    <property type="molecule type" value="Genomic_DNA"/>
</dbReference>
<reference evidence="2" key="1">
    <citation type="submission" date="2023-03" db="EMBL/GenBank/DDBJ databases">
        <title>Massive genome expansion in bonnet fungi (Mycena s.s.) driven by repeated elements and novel gene families across ecological guilds.</title>
        <authorList>
            <consortium name="Lawrence Berkeley National Laboratory"/>
            <person name="Harder C.B."/>
            <person name="Miyauchi S."/>
            <person name="Viragh M."/>
            <person name="Kuo A."/>
            <person name="Thoen E."/>
            <person name="Andreopoulos B."/>
            <person name="Lu D."/>
            <person name="Skrede I."/>
            <person name="Drula E."/>
            <person name="Henrissat B."/>
            <person name="Morin E."/>
            <person name="Kohler A."/>
            <person name="Barry K."/>
            <person name="LaButti K."/>
            <person name="Morin E."/>
            <person name="Salamov A."/>
            <person name="Lipzen A."/>
            <person name="Mereny Z."/>
            <person name="Hegedus B."/>
            <person name="Baldrian P."/>
            <person name="Stursova M."/>
            <person name="Weitz H."/>
            <person name="Taylor A."/>
            <person name="Grigoriev I.V."/>
            <person name="Nagy L.G."/>
            <person name="Martin F."/>
            <person name="Kauserud H."/>
        </authorList>
    </citation>
    <scope>NUCLEOTIDE SEQUENCE</scope>
    <source>
        <strain evidence="2">9144</strain>
    </source>
</reference>
<evidence type="ECO:0000256" key="1">
    <source>
        <dbReference type="SAM" id="MobiDB-lite"/>
    </source>
</evidence>
<sequence length="1128" mass="125235">MAFVSPRFEALNARSSSSTVTATEILSKYEYDTSSEYMTSDLLIKRAFESLLAAGFEEQSHFVTVATYEPETVPNPWLSVQGLGGIDLPLSEVGAWALISASVPERTVGSHGIVTGSNPGIWEIPAKKVASGNPSWHSWVQNEAGATALRALGAHIGADVQPDFVFKKMVLNDSEGSQSERSTIEHGVECSAHKMGELVVVLPSSFAGGDLEFFFEGERKSHPSLNCNHDGQLTSIVAACVGVQQTLSAVTSGYRLSLVYDIFYPGHHDPHSPKQKLRNIMSAWKQDRTGFAPRFIACLLQNKYSHSATFNACSLRGTDEQLLSVLKPSAIDLGFSIYLAQIEATTETGFVNDVSIAWDDAESINELSFASVLTDDNDGAGEDILVQLIVDLDGIPVEVQGFNPRASDFISGPSVTLHEPDSTTYDGEALSVRKTALLLWPEDSASVRVSVGDIHEYACDVLAGSNSVTPTCKEKRLAKELIRWCRTAHKDEELQCILHLLRRCAQRWDDIGFFLRTMEACGVDKQIELMGTEGFVSACLAFGWNALRDFCNLAMANDPSKLRRWELTMHLSELVNQNDVLGLQMWCQTHQSTLLDSLDKDDLEWLVELCVLGGGDFVPQFLFGQLETQGLPVETFWAPFFRRLHQNRTRIPSDDPKVICDLIDDGVRRIVSELHAFPTNIVNGQEQANIAIIFEVFRMSLETNQDTLCAEIAGKMRSAVISKEYNARFPPWQYYIGVAGLLQAYFHENPENPEFAICLQRFFEDVVIFVLSPNAFHNDGQLVFPCHLTGEILATVMTAVRRAGGLSFLDLLLSVQPEMLQGRDSESLQQLALAMVREFEPSDTDSAAFIDYEAVASRIINATIDNFNTDGAELTEILEIVDFCLQVKAPAATHKRLLMRFISVPNGTSLRQHLSNTLIPTLFGLQKNLAFRNLDLQHVAFRQFVATVVQLFTKTMAPKPPAFIPVKELRDRITGCPNSRTTCNECSDLRKFLLDDRQVLQFQKIRKTRKHLEQVLEVAKLASFGFTWETVKRFSPNILKVMKPDNLLASKAWYADHVLGKKLLDGLGSIEAQRDILGENYDRALAAIDGVDGRQALATMNGNHERVGSKRGPDGINSVGQQKKPRRE</sequence>
<proteinExistence type="predicted"/>
<evidence type="ECO:0000313" key="2">
    <source>
        <dbReference type="EMBL" id="KAJ7221664.1"/>
    </source>
</evidence>
<name>A0AAD6YKA1_9AGAR</name>
<protein>
    <submittedName>
        <fullName evidence="2">Uncharacterized protein</fullName>
    </submittedName>
</protein>
<accession>A0AAD6YKA1</accession>
<gene>
    <name evidence="2" type="ORF">GGX14DRAFT_670694</name>
</gene>
<dbReference type="AlphaFoldDB" id="A0AAD6YKA1"/>
<evidence type="ECO:0000313" key="3">
    <source>
        <dbReference type="Proteomes" id="UP001219525"/>
    </source>
</evidence>
<dbReference type="Proteomes" id="UP001219525">
    <property type="component" value="Unassembled WGS sequence"/>
</dbReference>
<feature type="region of interest" description="Disordered" evidence="1">
    <location>
        <begin position="1103"/>
        <end position="1128"/>
    </location>
</feature>